<sequence length="353" mass="37715">MTSATEISLLRIAAQRLAGPRHATPADAVRWSLCVQGQELPGALSAVALRTTDGSRAGVRAAMDAGDVVRSWPMRGTLHLVAGDDLPWLLELLTARALSGVEKRREVVQLTVADLERSRELAVGLLSGRRRLSRPDLLAALGEAGALVDGPRGYHTLWFLSQTGTLVLGPTDGTEQQFVLLEEWLPGARRPEREEALGELAWRYLAGHGPATVPDLVRWAGLTVRDARAGLALVRDRLESTTVDGTEHWLDPATPELLAAHRADAQRVLLLPGFDELVLGYADRSCTVPAEHAARIVPGNNGVFRPTVVVGGVAVATWRVTGARRAVTVEAFGTLDPAVEATVPDLAAGPAWA</sequence>
<dbReference type="AlphaFoldDB" id="A0A7K3WC48"/>
<dbReference type="GO" id="GO:0003677">
    <property type="term" value="F:DNA binding"/>
    <property type="evidence" value="ECO:0007669"/>
    <property type="project" value="UniProtKB-KW"/>
</dbReference>
<proteinExistence type="predicted"/>
<comment type="caution">
    <text evidence="1">The sequence shown here is derived from an EMBL/GenBank/DDBJ whole genome shotgun (WGS) entry which is preliminary data.</text>
</comment>
<dbReference type="RefSeq" id="WP_162392715.1">
    <property type="nucleotide sequence ID" value="NZ_JAABOZ010000002.1"/>
</dbReference>
<dbReference type="InterPro" id="IPR009351">
    <property type="entry name" value="AlkZ-like"/>
</dbReference>
<keyword evidence="1" id="KW-0238">DNA-binding</keyword>
<protein>
    <submittedName>
        <fullName evidence="1">Winged helix DNA-binding domain-containing protein</fullName>
    </submittedName>
</protein>
<evidence type="ECO:0000313" key="1">
    <source>
        <dbReference type="EMBL" id="NEL53917.1"/>
    </source>
</evidence>
<name>A0A7K3WC48_9ACTN</name>
<gene>
    <name evidence="1" type="ORF">G1H19_07880</name>
</gene>
<dbReference type="Proteomes" id="UP000470470">
    <property type="component" value="Unassembled WGS sequence"/>
</dbReference>
<accession>A0A7K3WC48</accession>
<dbReference type="EMBL" id="JAAGWK010000010">
    <property type="protein sequence ID" value="NEL53917.1"/>
    <property type="molecule type" value="Genomic_DNA"/>
</dbReference>
<evidence type="ECO:0000313" key="2">
    <source>
        <dbReference type="Proteomes" id="UP000470470"/>
    </source>
</evidence>
<dbReference type="PANTHER" id="PTHR38479:SF2">
    <property type="entry name" value="WINGED HELIX DNA-BINDING DOMAIN-CONTAINING PROTEIN"/>
    <property type="match status" value="1"/>
</dbReference>
<organism evidence="1 2">
    <name type="scientific">Goekera deserti</name>
    <dbReference type="NCBI Taxonomy" id="2497753"/>
    <lineage>
        <taxon>Bacteria</taxon>
        <taxon>Bacillati</taxon>
        <taxon>Actinomycetota</taxon>
        <taxon>Actinomycetes</taxon>
        <taxon>Geodermatophilales</taxon>
        <taxon>Geodermatophilaceae</taxon>
        <taxon>Goekera</taxon>
    </lineage>
</organism>
<reference evidence="1 2" key="1">
    <citation type="submission" date="2020-02" db="EMBL/GenBank/DDBJ databases">
        <title>The whole genome sequence of CPCC 205119.</title>
        <authorList>
            <person name="Jiang Z."/>
        </authorList>
    </citation>
    <scope>NUCLEOTIDE SEQUENCE [LARGE SCALE GENOMIC DNA]</scope>
    <source>
        <strain evidence="1 2">CPCC 205119</strain>
    </source>
</reference>
<dbReference type="Pfam" id="PF06224">
    <property type="entry name" value="AlkZ-like"/>
    <property type="match status" value="1"/>
</dbReference>
<keyword evidence="2" id="KW-1185">Reference proteome</keyword>
<dbReference type="PANTHER" id="PTHR38479">
    <property type="entry name" value="LMO0824 PROTEIN"/>
    <property type="match status" value="1"/>
</dbReference>